<dbReference type="CDD" id="cd06261">
    <property type="entry name" value="TM_PBP2"/>
    <property type="match status" value="1"/>
</dbReference>
<dbReference type="SUPFAM" id="SSF161098">
    <property type="entry name" value="MetI-like"/>
    <property type="match status" value="1"/>
</dbReference>
<evidence type="ECO:0000313" key="9">
    <source>
        <dbReference type="EMBL" id="RAV11927.1"/>
    </source>
</evidence>
<gene>
    <name evidence="9" type="ORF">DQG23_35470</name>
</gene>
<dbReference type="PANTHER" id="PTHR43227">
    <property type="entry name" value="BLL4140 PROTEIN"/>
    <property type="match status" value="1"/>
</dbReference>
<dbReference type="InterPro" id="IPR035906">
    <property type="entry name" value="MetI-like_sf"/>
</dbReference>
<keyword evidence="3" id="KW-1003">Cell membrane</keyword>
<dbReference type="GO" id="GO:0005886">
    <property type="term" value="C:plasma membrane"/>
    <property type="evidence" value="ECO:0007669"/>
    <property type="project" value="UniProtKB-SubCell"/>
</dbReference>
<accession>A0A329M4R4</accession>
<feature type="domain" description="ABC transmembrane type-1" evidence="8">
    <location>
        <begin position="85"/>
        <end position="300"/>
    </location>
</feature>
<evidence type="ECO:0000256" key="7">
    <source>
        <dbReference type="RuleBase" id="RU363032"/>
    </source>
</evidence>
<feature type="transmembrane region" description="Helical" evidence="7">
    <location>
        <begin position="186"/>
        <end position="205"/>
    </location>
</feature>
<dbReference type="AlphaFoldDB" id="A0A329M4R4"/>
<keyword evidence="6 7" id="KW-0472">Membrane</keyword>
<dbReference type="InterPro" id="IPR000515">
    <property type="entry name" value="MetI-like"/>
</dbReference>
<feature type="transmembrane region" description="Helical" evidence="7">
    <location>
        <begin position="226"/>
        <end position="247"/>
    </location>
</feature>
<dbReference type="PANTHER" id="PTHR43227:SF11">
    <property type="entry name" value="BLL4140 PROTEIN"/>
    <property type="match status" value="1"/>
</dbReference>
<evidence type="ECO:0000256" key="6">
    <source>
        <dbReference type="ARBA" id="ARBA00023136"/>
    </source>
</evidence>
<evidence type="ECO:0000313" key="10">
    <source>
        <dbReference type="Proteomes" id="UP000250369"/>
    </source>
</evidence>
<keyword evidence="4 7" id="KW-0812">Transmembrane</keyword>
<comment type="caution">
    <text evidence="9">The sequence shown here is derived from an EMBL/GenBank/DDBJ whole genome shotgun (WGS) entry which is preliminary data.</text>
</comment>
<dbReference type="Pfam" id="PF00528">
    <property type="entry name" value="BPD_transp_1"/>
    <property type="match status" value="1"/>
</dbReference>
<comment type="similarity">
    <text evidence="7">Belongs to the binding-protein-dependent transport system permease family.</text>
</comment>
<dbReference type="InterPro" id="IPR050809">
    <property type="entry name" value="UgpAE/MalFG_permease"/>
</dbReference>
<keyword evidence="2 7" id="KW-0813">Transport</keyword>
<dbReference type="Proteomes" id="UP000250369">
    <property type="component" value="Unassembled WGS sequence"/>
</dbReference>
<dbReference type="PROSITE" id="PS50928">
    <property type="entry name" value="ABC_TM1"/>
    <property type="match status" value="1"/>
</dbReference>
<keyword evidence="10" id="KW-1185">Reference proteome</keyword>
<proteinExistence type="inferred from homology"/>
<comment type="subcellular location">
    <subcellularLocation>
        <location evidence="1 7">Cell membrane</location>
        <topology evidence="1 7">Multi-pass membrane protein</topology>
    </subcellularLocation>
</comment>
<evidence type="ECO:0000256" key="5">
    <source>
        <dbReference type="ARBA" id="ARBA00022989"/>
    </source>
</evidence>
<feature type="transmembrane region" description="Helical" evidence="7">
    <location>
        <begin position="279"/>
        <end position="299"/>
    </location>
</feature>
<protein>
    <submittedName>
        <fullName evidence="9">Sugar ABC transporter permease</fullName>
    </submittedName>
</protein>
<keyword evidence="5 7" id="KW-1133">Transmembrane helix</keyword>
<feature type="transmembrane region" description="Helical" evidence="7">
    <location>
        <begin position="131"/>
        <end position="161"/>
    </location>
</feature>
<evidence type="ECO:0000256" key="4">
    <source>
        <dbReference type="ARBA" id="ARBA00022692"/>
    </source>
</evidence>
<feature type="transmembrane region" description="Helical" evidence="7">
    <location>
        <begin position="20"/>
        <end position="43"/>
    </location>
</feature>
<dbReference type="OrthoDB" id="2558201at2"/>
<dbReference type="Gene3D" id="1.10.3720.10">
    <property type="entry name" value="MetI-like"/>
    <property type="match status" value="1"/>
</dbReference>
<reference evidence="9 10" key="1">
    <citation type="journal article" date="2009" name="Int. J. Syst. Evol. Microbiol.">
        <title>Paenibacillus contaminans sp. nov., isolated from a contaminated laboratory plate.</title>
        <authorList>
            <person name="Chou J.H."/>
            <person name="Lee J.H."/>
            <person name="Lin M.C."/>
            <person name="Chang P.S."/>
            <person name="Arun A.B."/>
            <person name="Young C.C."/>
            <person name="Chen W.M."/>
        </authorList>
    </citation>
    <scope>NUCLEOTIDE SEQUENCE [LARGE SCALE GENOMIC DNA]</scope>
    <source>
        <strain evidence="9 10">CKOBP-6</strain>
    </source>
</reference>
<dbReference type="EMBL" id="QMFB01000035">
    <property type="protein sequence ID" value="RAV11927.1"/>
    <property type="molecule type" value="Genomic_DNA"/>
</dbReference>
<evidence type="ECO:0000256" key="3">
    <source>
        <dbReference type="ARBA" id="ARBA00022475"/>
    </source>
</evidence>
<evidence type="ECO:0000256" key="2">
    <source>
        <dbReference type="ARBA" id="ARBA00022448"/>
    </source>
</evidence>
<organism evidence="9 10">
    <name type="scientific">Paenibacillus contaminans</name>
    <dbReference type="NCBI Taxonomy" id="450362"/>
    <lineage>
        <taxon>Bacteria</taxon>
        <taxon>Bacillati</taxon>
        <taxon>Bacillota</taxon>
        <taxon>Bacilli</taxon>
        <taxon>Bacillales</taxon>
        <taxon>Paenibacillaceae</taxon>
        <taxon>Paenibacillus</taxon>
    </lineage>
</organism>
<evidence type="ECO:0000259" key="8">
    <source>
        <dbReference type="PROSITE" id="PS50928"/>
    </source>
</evidence>
<evidence type="ECO:0000256" key="1">
    <source>
        <dbReference type="ARBA" id="ARBA00004651"/>
    </source>
</evidence>
<sequence>MTKEHERVRTVKSHKDRTRLRALLSLYLLAAPTVILLFVFNYIPMYGIIIAFQDYSIYKGILGSDWVGFKHFSYFLTDDKFWAIMKNTLLINFYDIVFGFTAPILFALLANELYQKTFKKTMQTISYLPHFLSWVVVSGIFYQILSPSTGMVNAILGWFGIEPIFFMTEPGIFRGILVASDIWKNVGWSAILYFAVIAGIDGALYEAAWMDGANRWKQAIHITIPHLMPMIVLLFLLKLAHIFGIGFERVFLMQNPLVYDVSDVISTYIYRTGVELSQYSFTTAINLAQSILGFILLVASNRLSKKWMGLGMY</sequence>
<name>A0A329M4R4_9BACL</name>
<feature type="transmembrane region" description="Helical" evidence="7">
    <location>
        <begin position="89"/>
        <end position="110"/>
    </location>
</feature>
<dbReference type="GO" id="GO:0055085">
    <property type="term" value="P:transmembrane transport"/>
    <property type="evidence" value="ECO:0007669"/>
    <property type="project" value="InterPro"/>
</dbReference>